<dbReference type="EMBL" id="WJKJ01000207">
    <property type="protein sequence ID" value="MBD3364802.1"/>
    <property type="molecule type" value="Genomic_DNA"/>
</dbReference>
<organism evidence="1 2">
    <name type="scientific">candidate division WOR-3 bacterium</name>
    <dbReference type="NCBI Taxonomy" id="2052148"/>
    <lineage>
        <taxon>Bacteria</taxon>
        <taxon>Bacteria division WOR-3</taxon>
    </lineage>
</organism>
<gene>
    <name evidence="1" type="ORF">GF359_06260</name>
</gene>
<comment type="caution">
    <text evidence="1">The sequence shown here is derived from an EMBL/GenBank/DDBJ whole genome shotgun (WGS) entry which is preliminary data.</text>
</comment>
<dbReference type="AlphaFoldDB" id="A0A9D5K9M5"/>
<dbReference type="Proteomes" id="UP000630660">
    <property type="component" value="Unassembled WGS sequence"/>
</dbReference>
<name>A0A9D5K9M5_UNCW3</name>
<evidence type="ECO:0000313" key="1">
    <source>
        <dbReference type="EMBL" id="MBD3364802.1"/>
    </source>
</evidence>
<protein>
    <submittedName>
        <fullName evidence="1">Uncharacterized protein</fullName>
    </submittedName>
</protein>
<proteinExistence type="predicted"/>
<evidence type="ECO:0000313" key="2">
    <source>
        <dbReference type="Proteomes" id="UP000630660"/>
    </source>
</evidence>
<sequence length="212" mass="24727">MDSIKEPDIIFSMVTENEYNYRGMLVLSRFKVTDDKIKVGIRGAILGCLCVIGPASWDTVIVIPEGTYTLEISYDGNKDSHIVTVTDTCFNIEEDEADFTKPEYPVSRRYRPNSFTYWMSTPESISWLNQDFRDSLLTNVNLQIYVYPDSGGRPYDYRYRDSSFIYGNEEQFQQVIDILENYTDNVLADYPDVGIGIREWLNRRYHSSDFRD</sequence>
<reference evidence="1" key="1">
    <citation type="submission" date="2019-11" db="EMBL/GenBank/DDBJ databases">
        <title>Microbial mats filling the niche in hypersaline microbial mats.</title>
        <authorList>
            <person name="Wong H.L."/>
            <person name="Macleod F.I."/>
            <person name="White R.A. III"/>
            <person name="Burns B.P."/>
        </authorList>
    </citation>
    <scope>NUCLEOTIDE SEQUENCE</scope>
    <source>
        <strain evidence="1">Bin_327</strain>
    </source>
</reference>
<accession>A0A9D5K9M5</accession>